<organism evidence="2">
    <name type="scientific">candidate division WOR-3 bacterium</name>
    <dbReference type="NCBI Taxonomy" id="2052148"/>
    <lineage>
        <taxon>Bacteria</taxon>
        <taxon>Bacteria division WOR-3</taxon>
    </lineage>
</organism>
<name>A0A7V5HN49_UNCW3</name>
<feature type="transmembrane region" description="Helical" evidence="1">
    <location>
        <begin position="87"/>
        <end position="108"/>
    </location>
</feature>
<feature type="transmembrane region" description="Helical" evidence="1">
    <location>
        <begin position="161"/>
        <end position="180"/>
    </location>
</feature>
<proteinExistence type="predicted"/>
<evidence type="ECO:0000256" key="1">
    <source>
        <dbReference type="SAM" id="Phobius"/>
    </source>
</evidence>
<keyword evidence="1" id="KW-0472">Membrane</keyword>
<protein>
    <submittedName>
        <fullName evidence="2">Uncharacterized protein</fullName>
    </submittedName>
</protein>
<evidence type="ECO:0000313" key="2">
    <source>
        <dbReference type="EMBL" id="HHF53344.1"/>
    </source>
</evidence>
<feature type="transmembrane region" description="Helical" evidence="1">
    <location>
        <begin position="20"/>
        <end position="41"/>
    </location>
</feature>
<gene>
    <name evidence="2" type="ORF">ENL43_03155</name>
</gene>
<dbReference type="EMBL" id="DRTX01000159">
    <property type="protein sequence ID" value="HHF53344.1"/>
    <property type="molecule type" value="Genomic_DNA"/>
</dbReference>
<accession>A0A7V5HN49</accession>
<sequence>MSIQYFIPHPISQSAYNIALTWFRGVASMAYAIAVISFVRHHSRRLKQPQNRFYSAVALLAFLFMCIAGFGFGIGEGTVFYKMYLNVQVPLQATTFSLLAFYMASAAYRAFRVKGFEATLLLITAFIVMFGVTTIGNYIPFIPRLTEWLMAVPNLASKRGILIGVGLGMISTSLKIILGIERNWLGG</sequence>
<reference evidence="2" key="1">
    <citation type="journal article" date="2020" name="mSystems">
        <title>Genome- and Community-Level Interaction Insights into Carbon Utilization and Element Cycling Functions of Hydrothermarchaeota in Hydrothermal Sediment.</title>
        <authorList>
            <person name="Zhou Z."/>
            <person name="Liu Y."/>
            <person name="Xu W."/>
            <person name="Pan J."/>
            <person name="Luo Z.H."/>
            <person name="Li M."/>
        </authorList>
    </citation>
    <scope>NUCLEOTIDE SEQUENCE [LARGE SCALE GENOMIC DNA]</scope>
    <source>
        <strain evidence="2">HyVt-96</strain>
    </source>
</reference>
<dbReference type="AlphaFoldDB" id="A0A7V5HN49"/>
<dbReference type="Proteomes" id="UP000886050">
    <property type="component" value="Unassembled WGS sequence"/>
</dbReference>
<comment type="caution">
    <text evidence="2">The sequence shown here is derived from an EMBL/GenBank/DDBJ whole genome shotgun (WGS) entry which is preliminary data.</text>
</comment>
<keyword evidence="1" id="KW-1133">Transmembrane helix</keyword>
<keyword evidence="1" id="KW-0812">Transmembrane</keyword>
<feature type="transmembrane region" description="Helical" evidence="1">
    <location>
        <begin position="53"/>
        <end position="75"/>
    </location>
</feature>
<feature type="transmembrane region" description="Helical" evidence="1">
    <location>
        <begin position="120"/>
        <end position="141"/>
    </location>
</feature>